<name>A0A2T0RZM3_9RHOB</name>
<accession>A0A2T0RZM3</accession>
<comment type="caution">
    <text evidence="7">The sequence shown here is derived from an EMBL/GenBank/DDBJ whole genome shotgun (WGS) entry which is preliminary data.</text>
</comment>
<gene>
    <name evidence="7" type="ORF">CLV78_101671</name>
</gene>
<comment type="subcellular location">
    <subcellularLocation>
        <location evidence="1">Membrane</location>
        <topology evidence="1">Multi-pass membrane protein</topology>
    </subcellularLocation>
</comment>
<keyword evidence="8" id="KW-1185">Reference proteome</keyword>
<keyword evidence="4 5" id="KW-0472">Membrane</keyword>
<evidence type="ECO:0000256" key="4">
    <source>
        <dbReference type="ARBA" id="ARBA00023136"/>
    </source>
</evidence>
<keyword evidence="2 5" id="KW-0812">Transmembrane</keyword>
<keyword evidence="3 5" id="KW-1133">Transmembrane helix</keyword>
<evidence type="ECO:0000313" key="8">
    <source>
        <dbReference type="Proteomes" id="UP000239480"/>
    </source>
</evidence>
<dbReference type="EMBL" id="PVTD01000001">
    <property type="protein sequence ID" value="PRY26572.1"/>
    <property type="molecule type" value="Genomic_DNA"/>
</dbReference>
<dbReference type="AlphaFoldDB" id="A0A2T0RZM3"/>
<dbReference type="RefSeq" id="WP_106203319.1">
    <property type="nucleotide sequence ID" value="NZ_PVTD01000001.1"/>
</dbReference>
<evidence type="ECO:0000256" key="3">
    <source>
        <dbReference type="ARBA" id="ARBA00022989"/>
    </source>
</evidence>
<feature type="transmembrane region" description="Helical" evidence="5">
    <location>
        <begin position="133"/>
        <end position="155"/>
    </location>
</feature>
<evidence type="ECO:0000256" key="5">
    <source>
        <dbReference type="SAM" id="Phobius"/>
    </source>
</evidence>
<dbReference type="Pfam" id="PF04893">
    <property type="entry name" value="Yip1"/>
    <property type="match status" value="1"/>
</dbReference>
<feature type="transmembrane region" description="Helical" evidence="5">
    <location>
        <begin position="73"/>
        <end position="94"/>
    </location>
</feature>
<dbReference type="GO" id="GO:0016020">
    <property type="term" value="C:membrane"/>
    <property type="evidence" value="ECO:0007669"/>
    <property type="project" value="UniProtKB-SubCell"/>
</dbReference>
<protein>
    <submittedName>
        <fullName evidence="7">Yip1-like protein</fullName>
    </submittedName>
</protein>
<feature type="transmembrane region" description="Helical" evidence="5">
    <location>
        <begin position="106"/>
        <end position="127"/>
    </location>
</feature>
<reference evidence="7 8" key="1">
    <citation type="submission" date="2018-03" db="EMBL/GenBank/DDBJ databases">
        <title>Genomic Encyclopedia of Archaeal and Bacterial Type Strains, Phase II (KMG-II): from individual species to whole genera.</title>
        <authorList>
            <person name="Goeker M."/>
        </authorList>
    </citation>
    <scope>NUCLEOTIDE SEQUENCE [LARGE SCALE GENOMIC DNA]</scope>
    <source>
        <strain evidence="7 8">DSM 29328</strain>
    </source>
</reference>
<evidence type="ECO:0000313" key="7">
    <source>
        <dbReference type="EMBL" id="PRY26572.1"/>
    </source>
</evidence>
<dbReference type="OrthoDB" id="7688451at2"/>
<evidence type="ECO:0000256" key="2">
    <source>
        <dbReference type="ARBA" id="ARBA00022692"/>
    </source>
</evidence>
<feature type="transmembrane region" description="Helical" evidence="5">
    <location>
        <begin position="167"/>
        <end position="196"/>
    </location>
</feature>
<organism evidence="7 8">
    <name type="scientific">Aliiruegeria haliotis</name>
    <dbReference type="NCBI Taxonomy" id="1280846"/>
    <lineage>
        <taxon>Bacteria</taxon>
        <taxon>Pseudomonadati</taxon>
        <taxon>Pseudomonadota</taxon>
        <taxon>Alphaproteobacteria</taxon>
        <taxon>Rhodobacterales</taxon>
        <taxon>Roseobacteraceae</taxon>
        <taxon>Aliiruegeria</taxon>
    </lineage>
</organism>
<dbReference type="InterPro" id="IPR006977">
    <property type="entry name" value="Yip1_dom"/>
</dbReference>
<dbReference type="Proteomes" id="UP000239480">
    <property type="component" value="Unassembled WGS sequence"/>
</dbReference>
<proteinExistence type="predicted"/>
<evidence type="ECO:0000259" key="6">
    <source>
        <dbReference type="Pfam" id="PF04893"/>
    </source>
</evidence>
<feature type="transmembrane region" description="Helical" evidence="5">
    <location>
        <begin position="35"/>
        <end position="61"/>
    </location>
</feature>
<feature type="domain" description="Yip1" evidence="6">
    <location>
        <begin position="15"/>
        <end position="186"/>
    </location>
</feature>
<evidence type="ECO:0000256" key="1">
    <source>
        <dbReference type="ARBA" id="ARBA00004141"/>
    </source>
</evidence>
<sequence length="203" mass="21471">MTQFSFPIKDLVRESFKDPKGAARRIIGYQIAPGVLWEVLALVVILSVIVGQGPAFLTAAYDDTSGMMLPGFFFSPVLLTVVMGILLVLVVLAVHGVGRLAGGQGTLPGALAIVAWLQFLLVCLQLVQNVTLFVMPFMASLIGLASIGLFFYLLTQFVCALHGFRNAGVVFVGILFTMMGLIVLMSIVLAVLGVGLEGGPTGV</sequence>